<dbReference type="InterPro" id="IPR008332">
    <property type="entry name" value="MethylG_MeTrfase_N"/>
</dbReference>
<sequence>MIYWTLFTHRDWAFVLAATEKGLCFTGSENQDEKELIQWVEKRRKGMKVEQNDDYLSSYVQAFRGYLDGKREIVIPIDVEGTEFQQQVWQALQEIPYGEIRCYGDIAQAIQKPKAVRAVGAAIGANPVMIIIPCHRVIGKNGSLTGFRGGLSMKERLLQLEEQSR</sequence>
<accession>A0A0A3IN19</accession>
<evidence type="ECO:0000256" key="5">
    <source>
        <dbReference type="ARBA" id="ARBA00022679"/>
    </source>
</evidence>
<dbReference type="Gene3D" id="3.30.160.70">
    <property type="entry name" value="Methylated DNA-protein cysteine methyltransferase domain"/>
    <property type="match status" value="1"/>
</dbReference>
<dbReference type="eggNOG" id="COG0350">
    <property type="taxonomic scope" value="Bacteria"/>
</dbReference>
<keyword evidence="7" id="KW-0234">DNA repair</keyword>
<evidence type="ECO:0000256" key="3">
    <source>
        <dbReference type="ARBA" id="ARBA00011918"/>
    </source>
</evidence>
<dbReference type="SUPFAM" id="SSF53155">
    <property type="entry name" value="Methylated DNA-protein cysteine methyltransferase domain"/>
    <property type="match status" value="1"/>
</dbReference>
<dbReference type="AlphaFoldDB" id="A0A0A3IN19"/>
<dbReference type="CDD" id="cd06445">
    <property type="entry name" value="ATase"/>
    <property type="match status" value="1"/>
</dbReference>
<comment type="catalytic activity">
    <reaction evidence="1">
        <text>a 4-O-methyl-thymidine in DNA + L-cysteinyl-[protein] = a thymidine in DNA + S-methyl-L-cysteinyl-[protein]</text>
        <dbReference type="Rhea" id="RHEA:53428"/>
        <dbReference type="Rhea" id="RHEA-COMP:10131"/>
        <dbReference type="Rhea" id="RHEA-COMP:10132"/>
        <dbReference type="Rhea" id="RHEA-COMP:13555"/>
        <dbReference type="Rhea" id="RHEA-COMP:13556"/>
        <dbReference type="ChEBI" id="CHEBI:29950"/>
        <dbReference type="ChEBI" id="CHEBI:82612"/>
        <dbReference type="ChEBI" id="CHEBI:137386"/>
        <dbReference type="ChEBI" id="CHEBI:137387"/>
        <dbReference type="EC" id="2.1.1.63"/>
    </reaction>
</comment>
<evidence type="ECO:0000313" key="12">
    <source>
        <dbReference type="Proteomes" id="UP000030437"/>
    </source>
</evidence>
<dbReference type="FunFam" id="1.10.10.10:FF:000214">
    <property type="entry name" value="Methylated-DNA--protein-cysteine methyltransferase"/>
    <property type="match status" value="1"/>
</dbReference>
<dbReference type="InterPro" id="IPR036631">
    <property type="entry name" value="MGMT_N_sf"/>
</dbReference>
<dbReference type="PANTHER" id="PTHR10815">
    <property type="entry name" value="METHYLATED-DNA--PROTEIN-CYSTEINE METHYLTRANSFERASE"/>
    <property type="match status" value="1"/>
</dbReference>
<evidence type="ECO:0000256" key="8">
    <source>
        <dbReference type="ARBA" id="ARBA00049348"/>
    </source>
</evidence>
<keyword evidence="4 11" id="KW-0489">Methyltransferase</keyword>
<dbReference type="PANTHER" id="PTHR10815:SF12">
    <property type="entry name" value="METHYLATED-DNA--PROTEIN-CYSTEINE METHYLTRANSFERASE, INDUCIBLE"/>
    <property type="match status" value="1"/>
</dbReference>
<evidence type="ECO:0000313" key="11">
    <source>
        <dbReference type="EMBL" id="KGR86146.1"/>
    </source>
</evidence>
<dbReference type="InterPro" id="IPR014048">
    <property type="entry name" value="MethylDNA_cys_MeTrfase_DNA-bd"/>
</dbReference>
<keyword evidence="6" id="KW-0227">DNA damage</keyword>
<feature type="domain" description="Methylated-DNA-[protein]-cysteine S-methyltransferase DNA binding" evidence="9">
    <location>
        <begin position="83"/>
        <end position="162"/>
    </location>
</feature>
<comment type="catalytic activity">
    <reaction evidence="8">
        <text>a 6-O-methyl-2'-deoxyguanosine in DNA + L-cysteinyl-[protein] = S-methyl-L-cysteinyl-[protein] + a 2'-deoxyguanosine in DNA</text>
        <dbReference type="Rhea" id="RHEA:24000"/>
        <dbReference type="Rhea" id="RHEA-COMP:10131"/>
        <dbReference type="Rhea" id="RHEA-COMP:10132"/>
        <dbReference type="Rhea" id="RHEA-COMP:11367"/>
        <dbReference type="Rhea" id="RHEA-COMP:11368"/>
        <dbReference type="ChEBI" id="CHEBI:29950"/>
        <dbReference type="ChEBI" id="CHEBI:82612"/>
        <dbReference type="ChEBI" id="CHEBI:85445"/>
        <dbReference type="ChEBI" id="CHEBI:85448"/>
        <dbReference type="EC" id="2.1.1.63"/>
    </reaction>
</comment>
<reference evidence="11 12" key="1">
    <citation type="submission" date="2014-02" db="EMBL/GenBank/DDBJ databases">
        <title>Draft genome sequence of Lysinibacillus odysseyi NBRC 100172.</title>
        <authorList>
            <person name="Zhang F."/>
            <person name="Wang G."/>
            <person name="Zhang L."/>
        </authorList>
    </citation>
    <scope>NUCLEOTIDE SEQUENCE [LARGE SCALE GENOMIC DNA]</scope>
    <source>
        <strain evidence="11 12">NBRC 100172</strain>
    </source>
</reference>
<dbReference type="EMBL" id="JPVP01000052">
    <property type="protein sequence ID" value="KGR86146.1"/>
    <property type="molecule type" value="Genomic_DNA"/>
</dbReference>
<keyword evidence="12" id="KW-1185">Reference proteome</keyword>
<evidence type="ECO:0000256" key="4">
    <source>
        <dbReference type="ARBA" id="ARBA00022603"/>
    </source>
</evidence>
<dbReference type="EC" id="2.1.1.63" evidence="3"/>
<dbReference type="GO" id="GO:0006281">
    <property type="term" value="P:DNA repair"/>
    <property type="evidence" value="ECO:0007669"/>
    <property type="project" value="UniProtKB-KW"/>
</dbReference>
<dbReference type="PROSITE" id="PS00374">
    <property type="entry name" value="MGMT"/>
    <property type="match status" value="1"/>
</dbReference>
<dbReference type="InterPro" id="IPR036217">
    <property type="entry name" value="MethylDNA_cys_MeTrfase_DNAb"/>
</dbReference>
<dbReference type="GO" id="GO:0003908">
    <property type="term" value="F:methylated-DNA-[protein]-cysteine S-methyltransferase activity"/>
    <property type="evidence" value="ECO:0007669"/>
    <property type="project" value="UniProtKB-EC"/>
</dbReference>
<evidence type="ECO:0000256" key="1">
    <source>
        <dbReference type="ARBA" id="ARBA00001286"/>
    </source>
</evidence>
<dbReference type="InterPro" id="IPR036388">
    <property type="entry name" value="WH-like_DNA-bd_sf"/>
</dbReference>
<feature type="domain" description="Methylguanine DNA methyltransferase ribonuclease-like" evidence="10">
    <location>
        <begin position="2"/>
        <end position="73"/>
    </location>
</feature>
<evidence type="ECO:0000256" key="2">
    <source>
        <dbReference type="ARBA" id="ARBA00008711"/>
    </source>
</evidence>
<organism evidence="11 12">
    <name type="scientific">Lysinibacillus odysseyi 34hs-1 = NBRC 100172</name>
    <dbReference type="NCBI Taxonomy" id="1220589"/>
    <lineage>
        <taxon>Bacteria</taxon>
        <taxon>Bacillati</taxon>
        <taxon>Bacillota</taxon>
        <taxon>Bacilli</taxon>
        <taxon>Bacillales</taxon>
        <taxon>Bacillaceae</taxon>
        <taxon>Lysinibacillus</taxon>
    </lineage>
</organism>
<dbReference type="Pfam" id="PF01035">
    <property type="entry name" value="DNA_binding_1"/>
    <property type="match status" value="1"/>
</dbReference>
<dbReference type="NCBIfam" id="TIGR00589">
    <property type="entry name" value="ogt"/>
    <property type="match status" value="1"/>
</dbReference>
<evidence type="ECO:0000256" key="7">
    <source>
        <dbReference type="ARBA" id="ARBA00023204"/>
    </source>
</evidence>
<dbReference type="RefSeq" id="WP_036152797.1">
    <property type="nucleotide sequence ID" value="NZ_AVCX01000009.1"/>
</dbReference>
<evidence type="ECO:0000259" key="10">
    <source>
        <dbReference type="Pfam" id="PF02870"/>
    </source>
</evidence>
<evidence type="ECO:0000256" key="6">
    <source>
        <dbReference type="ARBA" id="ARBA00022763"/>
    </source>
</evidence>
<evidence type="ECO:0000259" key="9">
    <source>
        <dbReference type="Pfam" id="PF01035"/>
    </source>
</evidence>
<dbReference type="SUPFAM" id="SSF46767">
    <property type="entry name" value="Methylated DNA-protein cysteine methyltransferase, C-terminal domain"/>
    <property type="match status" value="1"/>
</dbReference>
<dbReference type="Proteomes" id="UP000030437">
    <property type="component" value="Unassembled WGS sequence"/>
</dbReference>
<gene>
    <name evidence="11" type="ORF">CD32_07035</name>
</gene>
<dbReference type="GO" id="GO:0032259">
    <property type="term" value="P:methylation"/>
    <property type="evidence" value="ECO:0007669"/>
    <property type="project" value="UniProtKB-KW"/>
</dbReference>
<keyword evidence="5 11" id="KW-0808">Transferase</keyword>
<dbReference type="InterPro" id="IPR001497">
    <property type="entry name" value="MethylDNA_cys_MeTrfase_AS"/>
</dbReference>
<name>A0A0A3IN19_9BACI</name>
<comment type="caution">
    <text evidence="11">The sequence shown here is derived from an EMBL/GenBank/DDBJ whole genome shotgun (WGS) entry which is preliminary data.</text>
</comment>
<proteinExistence type="inferred from homology"/>
<dbReference type="Gene3D" id="1.10.10.10">
    <property type="entry name" value="Winged helix-like DNA-binding domain superfamily/Winged helix DNA-binding domain"/>
    <property type="match status" value="1"/>
</dbReference>
<dbReference type="OrthoDB" id="9802228at2"/>
<dbReference type="Pfam" id="PF02870">
    <property type="entry name" value="Methyltransf_1N"/>
    <property type="match status" value="1"/>
</dbReference>
<protein>
    <recommendedName>
        <fullName evidence="3">methylated-DNA--[protein]-cysteine S-methyltransferase</fullName>
        <ecNumber evidence="3">2.1.1.63</ecNumber>
    </recommendedName>
</protein>
<comment type="similarity">
    <text evidence="2">Belongs to the MGMT family.</text>
</comment>
<dbReference type="STRING" id="1220589.CD32_07035"/>